<organism evidence="9 10">
    <name type="scientific">Ralstonia pickettii</name>
    <name type="common">Burkholderia pickettii</name>
    <dbReference type="NCBI Taxonomy" id="329"/>
    <lineage>
        <taxon>Bacteria</taxon>
        <taxon>Pseudomonadati</taxon>
        <taxon>Pseudomonadota</taxon>
        <taxon>Betaproteobacteria</taxon>
        <taxon>Burkholderiales</taxon>
        <taxon>Burkholderiaceae</taxon>
        <taxon>Ralstonia</taxon>
    </lineage>
</organism>
<keyword evidence="3" id="KW-0813">Transport</keyword>
<proteinExistence type="inferred from homology"/>
<dbReference type="OrthoDB" id="9807082at2"/>
<dbReference type="InterPro" id="IPR002781">
    <property type="entry name" value="TM_pro_TauE-like"/>
</dbReference>
<feature type="transmembrane region" description="Helical" evidence="8">
    <location>
        <begin position="85"/>
        <end position="104"/>
    </location>
</feature>
<dbReference type="Proteomes" id="UP000234456">
    <property type="component" value="Unassembled WGS sequence"/>
</dbReference>
<evidence type="ECO:0000256" key="3">
    <source>
        <dbReference type="ARBA" id="ARBA00022448"/>
    </source>
</evidence>
<dbReference type="AlphaFoldDB" id="A0A2N4TP27"/>
<dbReference type="InterPro" id="IPR052017">
    <property type="entry name" value="TSUP"/>
</dbReference>
<dbReference type="Pfam" id="PF01925">
    <property type="entry name" value="TauE"/>
    <property type="match status" value="1"/>
</dbReference>
<protein>
    <recommendedName>
        <fullName evidence="8">Probable membrane transporter protein</fullName>
    </recommendedName>
</protein>
<keyword evidence="4 8" id="KW-1003">Cell membrane</keyword>
<dbReference type="GO" id="GO:0005886">
    <property type="term" value="C:plasma membrane"/>
    <property type="evidence" value="ECO:0007669"/>
    <property type="project" value="UniProtKB-SubCell"/>
</dbReference>
<feature type="transmembrane region" description="Helical" evidence="8">
    <location>
        <begin position="207"/>
        <end position="228"/>
    </location>
</feature>
<evidence type="ECO:0000256" key="6">
    <source>
        <dbReference type="ARBA" id="ARBA00022989"/>
    </source>
</evidence>
<evidence type="ECO:0000256" key="4">
    <source>
        <dbReference type="ARBA" id="ARBA00022475"/>
    </source>
</evidence>
<evidence type="ECO:0000256" key="8">
    <source>
        <dbReference type="RuleBase" id="RU363041"/>
    </source>
</evidence>
<name>A0A2N4TP27_RALPI</name>
<dbReference type="RefSeq" id="WP_027680688.1">
    <property type="nucleotide sequence ID" value="NZ_PKQE01000004.1"/>
</dbReference>
<evidence type="ECO:0000256" key="7">
    <source>
        <dbReference type="ARBA" id="ARBA00023136"/>
    </source>
</evidence>
<evidence type="ECO:0000256" key="2">
    <source>
        <dbReference type="ARBA" id="ARBA00009142"/>
    </source>
</evidence>
<reference evidence="9 10" key="1">
    <citation type="submission" date="2017-12" db="EMBL/GenBank/DDBJ databases">
        <title>Draft genome sequence of Ralstonia pickettii 52.</title>
        <authorList>
            <person name="Zheng B."/>
        </authorList>
    </citation>
    <scope>NUCLEOTIDE SEQUENCE [LARGE SCALE GENOMIC DNA]</scope>
    <source>
        <strain evidence="9 10">52</strain>
    </source>
</reference>
<feature type="transmembrane region" description="Helical" evidence="8">
    <location>
        <begin position="235"/>
        <end position="253"/>
    </location>
</feature>
<dbReference type="PANTHER" id="PTHR30269">
    <property type="entry name" value="TRANSMEMBRANE PROTEIN YFCA"/>
    <property type="match status" value="1"/>
</dbReference>
<comment type="similarity">
    <text evidence="2 8">Belongs to the 4-toluene sulfonate uptake permease (TSUP) (TC 2.A.102) family.</text>
</comment>
<evidence type="ECO:0000313" key="9">
    <source>
        <dbReference type="EMBL" id="PLC41441.1"/>
    </source>
</evidence>
<sequence length="255" mass="26062">MTTLPFSTALLVAAAGVYAGAQNALAGGGSFITFPALLLAGLNPLGANMTSTIALFPSQITSSIAGRKLAGGVDAGEHHLSLKQLIVISLVGGVLGALLLLATPPSFFAKLVPYLVLFATSVFAWGSFRRKPLHAASGMSTATLATIQFAIAIYGGYFGGGIGFLMLAALTVAGQQVRMAGATKNVLAMTMNASAVAVFAFSPQVNWAAVVALGIGGIAGGFAGAWLLHRLPEKVLRGFVVIVGIILTVWLFMRA</sequence>
<dbReference type="EMBL" id="PKQE01000004">
    <property type="protein sequence ID" value="PLC41441.1"/>
    <property type="molecule type" value="Genomic_DNA"/>
</dbReference>
<feature type="transmembrane region" description="Helical" evidence="8">
    <location>
        <begin position="111"/>
        <end position="128"/>
    </location>
</feature>
<evidence type="ECO:0000313" key="10">
    <source>
        <dbReference type="Proteomes" id="UP000234456"/>
    </source>
</evidence>
<keyword evidence="7 8" id="KW-0472">Membrane</keyword>
<comment type="caution">
    <text evidence="9">The sequence shown here is derived from an EMBL/GenBank/DDBJ whole genome shotgun (WGS) entry which is preliminary data.</text>
</comment>
<keyword evidence="5 8" id="KW-0812">Transmembrane</keyword>
<accession>A0A2N4TP27</accession>
<feature type="transmembrane region" description="Helical" evidence="8">
    <location>
        <begin position="148"/>
        <end position="173"/>
    </location>
</feature>
<evidence type="ECO:0000256" key="1">
    <source>
        <dbReference type="ARBA" id="ARBA00004651"/>
    </source>
</evidence>
<evidence type="ECO:0000256" key="5">
    <source>
        <dbReference type="ARBA" id="ARBA00022692"/>
    </source>
</evidence>
<keyword evidence="6 8" id="KW-1133">Transmembrane helix</keyword>
<gene>
    <name evidence="9" type="ORF">C0Q88_17810</name>
</gene>
<dbReference type="PANTHER" id="PTHR30269:SF0">
    <property type="entry name" value="MEMBRANE TRANSPORTER PROTEIN YFCA-RELATED"/>
    <property type="match status" value="1"/>
</dbReference>
<comment type="subcellular location">
    <subcellularLocation>
        <location evidence="1 8">Cell membrane</location>
        <topology evidence="1 8">Multi-pass membrane protein</topology>
    </subcellularLocation>
</comment>